<accession>A0A811UUF7</accession>
<dbReference type="Proteomes" id="UP000606786">
    <property type="component" value="Unassembled WGS sequence"/>
</dbReference>
<comment type="caution">
    <text evidence="2">The sequence shown here is derived from an EMBL/GenBank/DDBJ whole genome shotgun (WGS) entry which is preliminary data.</text>
</comment>
<sequence length="95" mass="10197">MIRIPANSGQRHNRQEQQTTALTTKNSNKGINTTARTCEMHVAPPAALLHFTEAFVAADGIICSHIVRTLPQSSNNNTVSKQYGQHGSEIAVGAS</sequence>
<gene>
    <name evidence="2" type="ORF">CCAP1982_LOCUS9137</name>
</gene>
<organism evidence="2 3">
    <name type="scientific">Ceratitis capitata</name>
    <name type="common">Mediterranean fruit fly</name>
    <name type="synonym">Tephritis capitata</name>
    <dbReference type="NCBI Taxonomy" id="7213"/>
    <lineage>
        <taxon>Eukaryota</taxon>
        <taxon>Metazoa</taxon>
        <taxon>Ecdysozoa</taxon>
        <taxon>Arthropoda</taxon>
        <taxon>Hexapoda</taxon>
        <taxon>Insecta</taxon>
        <taxon>Pterygota</taxon>
        <taxon>Neoptera</taxon>
        <taxon>Endopterygota</taxon>
        <taxon>Diptera</taxon>
        <taxon>Brachycera</taxon>
        <taxon>Muscomorpha</taxon>
        <taxon>Tephritoidea</taxon>
        <taxon>Tephritidae</taxon>
        <taxon>Ceratitis</taxon>
        <taxon>Ceratitis</taxon>
    </lineage>
</organism>
<keyword evidence="3" id="KW-1185">Reference proteome</keyword>
<feature type="compositionally biased region" description="Polar residues" evidence="1">
    <location>
        <begin position="73"/>
        <end position="85"/>
    </location>
</feature>
<feature type="compositionally biased region" description="Polar residues" evidence="1">
    <location>
        <begin position="16"/>
        <end position="30"/>
    </location>
</feature>
<evidence type="ECO:0000313" key="3">
    <source>
        <dbReference type="Proteomes" id="UP000606786"/>
    </source>
</evidence>
<feature type="region of interest" description="Disordered" evidence="1">
    <location>
        <begin position="73"/>
        <end position="95"/>
    </location>
</feature>
<protein>
    <submittedName>
        <fullName evidence="2">(Mediterranean fruit fly) hypothetical protein</fullName>
    </submittedName>
</protein>
<evidence type="ECO:0000313" key="2">
    <source>
        <dbReference type="EMBL" id="CAD7000663.1"/>
    </source>
</evidence>
<reference evidence="2" key="1">
    <citation type="submission" date="2020-11" db="EMBL/GenBank/DDBJ databases">
        <authorList>
            <person name="Whitehead M."/>
        </authorList>
    </citation>
    <scope>NUCLEOTIDE SEQUENCE</scope>
    <source>
        <strain evidence="2">EGII</strain>
    </source>
</reference>
<dbReference type="AlphaFoldDB" id="A0A811UUF7"/>
<name>A0A811UUF7_CERCA</name>
<proteinExistence type="predicted"/>
<feature type="region of interest" description="Disordered" evidence="1">
    <location>
        <begin position="1"/>
        <end position="30"/>
    </location>
</feature>
<dbReference type="EMBL" id="CAJHJT010000012">
    <property type="protein sequence ID" value="CAD7000663.1"/>
    <property type="molecule type" value="Genomic_DNA"/>
</dbReference>
<evidence type="ECO:0000256" key="1">
    <source>
        <dbReference type="SAM" id="MobiDB-lite"/>
    </source>
</evidence>